<feature type="compositionally biased region" description="Basic and acidic residues" evidence="1">
    <location>
        <begin position="314"/>
        <end position="328"/>
    </location>
</feature>
<dbReference type="OMA" id="KWERTIC"/>
<sequence length="334" mass="36962">MADQESLAPPNQGTKRCWEEIDAGADFQLDNDPLQHLDERKVLLAGQEMYLSGLRAAFSGLDKDDSTAASASDKTTLRNLLFFHRHSVSAQDMNALNPRTLQLSPAAKVKRRSILDGISELQNQVLTGFVLEKVKKIRAAKLAEHPPVDILDLSSDERQLIFLETYASDPATLGKDMFACVKNTIDLSAIYSPLVNASQEVKDIMRKWERTICMRWKLAAETAANIRLRATADPASLVTVVGLLKGQKPDTFAFRQWRGLPVEPVLAKHFPAVKDIPVRRAKPIHARADKGIRERQPAQATGTLLDGYGGADVEGLRRGEEAAKQRSEETEEAD</sequence>
<accession>R1FYE7</accession>
<dbReference type="Proteomes" id="UP000013521">
    <property type="component" value="Unassembled WGS sequence"/>
</dbReference>
<organism evidence="2 3">
    <name type="scientific">Botryosphaeria parva (strain UCR-NP2)</name>
    <name type="common">Grapevine canker fungus</name>
    <name type="synonym">Neofusicoccum parvum</name>
    <dbReference type="NCBI Taxonomy" id="1287680"/>
    <lineage>
        <taxon>Eukaryota</taxon>
        <taxon>Fungi</taxon>
        <taxon>Dikarya</taxon>
        <taxon>Ascomycota</taxon>
        <taxon>Pezizomycotina</taxon>
        <taxon>Dothideomycetes</taxon>
        <taxon>Dothideomycetes incertae sedis</taxon>
        <taxon>Botryosphaeriales</taxon>
        <taxon>Botryosphaeriaceae</taxon>
        <taxon>Neofusicoccum</taxon>
    </lineage>
</organism>
<evidence type="ECO:0000313" key="3">
    <source>
        <dbReference type="Proteomes" id="UP000013521"/>
    </source>
</evidence>
<dbReference type="KEGG" id="npa:UCRNP2_9120"/>
<evidence type="ECO:0000256" key="1">
    <source>
        <dbReference type="SAM" id="MobiDB-lite"/>
    </source>
</evidence>
<dbReference type="AlphaFoldDB" id="R1FYE7"/>
<feature type="region of interest" description="Disordered" evidence="1">
    <location>
        <begin position="289"/>
        <end position="334"/>
    </location>
</feature>
<dbReference type="HOGENOM" id="CLU_831527_0_0_1"/>
<reference evidence="3" key="1">
    <citation type="journal article" date="2013" name="Genome Announc.">
        <title>Draft genome sequence of Neofusicoccum parvum isolate UCR-NP2, a fungal vascular pathogen associated with grapevine cankers.</title>
        <authorList>
            <person name="Blanco-Ulate B."/>
            <person name="Rolshausen P."/>
            <person name="Cantu D."/>
        </authorList>
    </citation>
    <scope>NUCLEOTIDE SEQUENCE [LARGE SCALE GENOMIC DNA]</scope>
    <source>
        <strain evidence="3">UCR-NP2</strain>
    </source>
</reference>
<dbReference type="EMBL" id="KB916751">
    <property type="protein sequence ID" value="EOD44170.1"/>
    <property type="molecule type" value="Genomic_DNA"/>
</dbReference>
<protein>
    <submittedName>
        <fullName evidence="2">Uncharacterized protein</fullName>
    </submittedName>
</protein>
<name>R1FYE7_BOTPV</name>
<dbReference type="OrthoDB" id="10561464at2759"/>
<dbReference type="eggNOG" id="ENOG502SXA6">
    <property type="taxonomic scope" value="Eukaryota"/>
</dbReference>
<evidence type="ECO:0000313" key="2">
    <source>
        <dbReference type="EMBL" id="EOD44170.1"/>
    </source>
</evidence>
<gene>
    <name evidence="2" type="ORF">UCRNP2_9120</name>
</gene>
<proteinExistence type="predicted"/>